<dbReference type="Proteomes" id="UP000231259">
    <property type="component" value="Unassembled WGS sequence"/>
</dbReference>
<feature type="domain" description="ABC transmembrane type-1" evidence="10">
    <location>
        <begin position="64"/>
        <end position="266"/>
    </location>
</feature>
<reference evidence="11 12" key="1">
    <citation type="submission" date="2013-09" db="EMBL/GenBank/DDBJ databases">
        <title>Genome sequencing of Phaeobacter antarcticus sp. nov. SM1211.</title>
        <authorList>
            <person name="Zhang X.-Y."/>
            <person name="Liu C."/>
            <person name="Chen X.-L."/>
            <person name="Xie B.-B."/>
            <person name="Qin Q.-L."/>
            <person name="Rong J.-C."/>
            <person name="Zhang Y.-Z."/>
        </authorList>
    </citation>
    <scope>NUCLEOTIDE SEQUENCE [LARGE SCALE GENOMIC DNA]</scope>
    <source>
        <strain evidence="11 12">SM1211</strain>
    </source>
</reference>
<dbReference type="AlphaFoldDB" id="A0A2G8RDW1"/>
<feature type="transmembrane region" description="Helical" evidence="9">
    <location>
        <begin position="64"/>
        <end position="86"/>
    </location>
</feature>
<evidence type="ECO:0000256" key="4">
    <source>
        <dbReference type="ARBA" id="ARBA00022475"/>
    </source>
</evidence>
<feature type="transmembrane region" description="Helical" evidence="9">
    <location>
        <begin position="98"/>
        <end position="121"/>
    </location>
</feature>
<keyword evidence="3 9" id="KW-0813">Transport</keyword>
<dbReference type="CDD" id="cd06261">
    <property type="entry name" value="TM_PBP2"/>
    <property type="match status" value="1"/>
</dbReference>
<accession>A0A2G8RDW1</accession>
<feature type="transmembrane region" description="Helical" evidence="9">
    <location>
        <begin position="247"/>
        <end position="268"/>
    </location>
</feature>
<comment type="subcellular location">
    <subcellularLocation>
        <location evidence="1">Cell inner membrane</location>
        <topology evidence="1">Multi-pass membrane protein</topology>
    </subcellularLocation>
    <subcellularLocation>
        <location evidence="9">Cell membrane</location>
        <topology evidence="9">Multi-pass membrane protein</topology>
    </subcellularLocation>
</comment>
<comment type="caution">
    <text evidence="11">The sequence shown here is derived from an EMBL/GenBank/DDBJ whole genome shotgun (WGS) entry which is preliminary data.</text>
</comment>
<dbReference type="InterPro" id="IPR035906">
    <property type="entry name" value="MetI-like_sf"/>
</dbReference>
<dbReference type="GO" id="GO:0043190">
    <property type="term" value="C:ATP-binding cassette (ABC) transporter complex"/>
    <property type="evidence" value="ECO:0007669"/>
    <property type="project" value="InterPro"/>
</dbReference>
<feature type="transmembrane region" description="Helical" evidence="9">
    <location>
        <begin position="31"/>
        <end position="52"/>
    </location>
</feature>
<dbReference type="PANTHER" id="PTHR30614:SF10">
    <property type="entry name" value="ARGININE ABC TRANSPORTER PERMEASE PROTEIN ARTM"/>
    <property type="match status" value="1"/>
</dbReference>
<evidence type="ECO:0000256" key="3">
    <source>
        <dbReference type="ARBA" id="ARBA00022448"/>
    </source>
</evidence>
<evidence type="ECO:0000256" key="9">
    <source>
        <dbReference type="RuleBase" id="RU363032"/>
    </source>
</evidence>
<dbReference type="InterPro" id="IPR000515">
    <property type="entry name" value="MetI-like"/>
</dbReference>
<keyword evidence="5" id="KW-0997">Cell inner membrane</keyword>
<keyword evidence="6 9" id="KW-0812">Transmembrane</keyword>
<sequence length="276" mass="30630">MPDFDTVTPLPPAAKGDFSAMFRALLLPHRIVMLAIALAGLSAMVLMMNWSWLPAYLPKLGEGLLMTLYMLVGSVVMGFLLALPLALAQVSGPAPLRWLALSFCTVIRGTPLLLQLWLFYFGLGSLFAQFPEIRGTWLWPYLRQPWPYGLIALTVSFAAYQGEVMRGAFAGVPNGELEAARAFGMSRFKVFHRVWFPRAVHRALPTLAGEIILQLKSTPLVATITVTDLYAVITRVRQATLLTYEPLLFLVAVYICLSAVLILALRWLENRVPTGH</sequence>
<keyword evidence="12" id="KW-1185">Reference proteome</keyword>
<dbReference type="Gene3D" id="1.10.3720.10">
    <property type="entry name" value="MetI-like"/>
    <property type="match status" value="1"/>
</dbReference>
<dbReference type="InterPro" id="IPR043429">
    <property type="entry name" value="ArtM/GltK/GlnP/TcyL/YhdX-like"/>
</dbReference>
<dbReference type="PANTHER" id="PTHR30614">
    <property type="entry name" value="MEMBRANE COMPONENT OF AMINO ACID ABC TRANSPORTER"/>
    <property type="match status" value="1"/>
</dbReference>
<protein>
    <submittedName>
        <fullName evidence="11">ABC transporter permease</fullName>
    </submittedName>
</protein>
<dbReference type="GO" id="GO:0006865">
    <property type="term" value="P:amino acid transport"/>
    <property type="evidence" value="ECO:0007669"/>
    <property type="project" value="TreeGrafter"/>
</dbReference>
<dbReference type="NCBIfam" id="TIGR01726">
    <property type="entry name" value="HEQRo_perm_3TM"/>
    <property type="match status" value="1"/>
</dbReference>
<gene>
    <name evidence="11" type="ORF">P775_13890</name>
</gene>
<comment type="similarity">
    <text evidence="2">Belongs to the binding-protein-dependent transport system permease family. HisMQ subfamily.</text>
</comment>
<evidence type="ECO:0000256" key="6">
    <source>
        <dbReference type="ARBA" id="ARBA00022692"/>
    </source>
</evidence>
<evidence type="ECO:0000313" key="11">
    <source>
        <dbReference type="EMBL" id="PIL19611.1"/>
    </source>
</evidence>
<dbReference type="SUPFAM" id="SSF161098">
    <property type="entry name" value="MetI-like"/>
    <property type="match status" value="1"/>
</dbReference>
<proteinExistence type="inferred from homology"/>
<evidence type="ECO:0000259" key="10">
    <source>
        <dbReference type="PROSITE" id="PS50928"/>
    </source>
</evidence>
<dbReference type="EMBL" id="AWWI01000096">
    <property type="protein sequence ID" value="PIL19611.1"/>
    <property type="molecule type" value="Genomic_DNA"/>
</dbReference>
<name>A0A2G8RDW1_9RHOB</name>
<keyword evidence="7 9" id="KW-1133">Transmembrane helix</keyword>
<dbReference type="Pfam" id="PF00528">
    <property type="entry name" value="BPD_transp_1"/>
    <property type="match status" value="1"/>
</dbReference>
<evidence type="ECO:0000256" key="1">
    <source>
        <dbReference type="ARBA" id="ARBA00004429"/>
    </source>
</evidence>
<organism evidence="11 12">
    <name type="scientific">Puniceibacterium antarcticum</name>
    <dbReference type="NCBI Taxonomy" id="1206336"/>
    <lineage>
        <taxon>Bacteria</taxon>
        <taxon>Pseudomonadati</taxon>
        <taxon>Pseudomonadota</taxon>
        <taxon>Alphaproteobacteria</taxon>
        <taxon>Rhodobacterales</taxon>
        <taxon>Paracoccaceae</taxon>
        <taxon>Puniceibacterium</taxon>
    </lineage>
</organism>
<evidence type="ECO:0000256" key="2">
    <source>
        <dbReference type="ARBA" id="ARBA00010072"/>
    </source>
</evidence>
<dbReference type="OrthoDB" id="9808674at2"/>
<evidence type="ECO:0000256" key="8">
    <source>
        <dbReference type="ARBA" id="ARBA00023136"/>
    </source>
</evidence>
<dbReference type="InterPro" id="IPR010065">
    <property type="entry name" value="AA_ABC_transptr_permease_3TM"/>
</dbReference>
<evidence type="ECO:0000256" key="7">
    <source>
        <dbReference type="ARBA" id="ARBA00022989"/>
    </source>
</evidence>
<evidence type="ECO:0000313" key="12">
    <source>
        <dbReference type="Proteomes" id="UP000231259"/>
    </source>
</evidence>
<keyword evidence="8 9" id="KW-0472">Membrane</keyword>
<dbReference type="PROSITE" id="PS50928">
    <property type="entry name" value="ABC_TM1"/>
    <property type="match status" value="1"/>
</dbReference>
<keyword evidence="4" id="KW-1003">Cell membrane</keyword>
<dbReference type="GO" id="GO:0022857">
    <property type="term" value="F:transmembrane transporter activity"/>
    <property type="evidence" value="ECO:0007669"/>
    <property type="project" value="InterPro"/>
</dbReference>
<evidence type="ECO:0000256" key="5">
    <source>
        <dbReference type="ARBA" id="ARBA00022519"/>
    </source>
</evidence>
<dbReference type="RefSeq" id="WP_099911425.1">
    <property type="nucleotide sequence ID" value="NZ_AWWI01000096.1"/>
</dbReference>